<proteinExistence type="predicted"/>
<evidence type="ECO:0000313" key="1">
    <source>
        <dbReference type="EMBL" id="WYJ89226.1"/>
    </source>
</evidence>
<evidence type="ECO:0000313" key="2">
    <source>
        <dbReference type="Proteomes" id="UP000195141"/>
    </source>
</evidence>
<reference evidence="1" key="1">
    <citation type="submission" date="2017-05" db="EMBL/GenBank/DDBJ databases">
        <authorList>
            <consortium name="The Broad Institute Genomics Platform"/>
            <consortium name="The Broad Institute Genomic Center for Infectious Diseases"/>
            <person name="Earl A."/>
            <person name="Manson A."/>
            <person name="Schwartman J."/>
            <person name="Gilmore M."/>
            <person name="Abouelleil A."/>
            <person name="Cao P."/>
            <person name="Chapman S."/>
            <person name="Cusick C."/>
            <person name="Shea T."/>
            <person name="Young S."/>
            <person name="Neafsey D."/>
            <person name="Nusbaum C."/>
            <person name="Birren B."/>
        </authorList>
    </citation>
    <scope>NUCLEOTIDE SEQUENCE</scope>
    <source>
        <strain evidence="1">9E7_DIV0242</strain>
    </source>
</reference>
<sequence>MKKIATIEERNRQQVYRMLNELSKRIPTDCSEEVIFDLYIQEYEQVVNRMFSATIFYRGMDYACSMYKHIVKVEYRRFCVLLIKKVADEPIREQILLSMRKKRNQLLRTAPSTSEKTAGFEIFYSLTGGFRKKYKQDRKAVGQMYDELVSTSKVRLYPIYFWRQKLLRFSSYIRNHLLWELRSCIKQ</sequence>
<name>A0AAQ3VU87_9ENTE</name>
<gene>
    <name evidence="1" type="ORF">A5888_000945</name>
</gene>
<organism evidence="1 2">
    <name type="scientific">Candidatus Enterococcus clewellii</name>
    <dbReference type="NCBI Taxonomy" id="1834193"/>
    <lineage>
        <taxon>Bacteria</taxon>
        <taxon>Bacillati</taxon>
        <taxon>Bacillota</taxon>
        <taxon>Bacilli</taxon>
        <taxon>Lactobacillales</taxon>
        <taxon>Enterococcaceae</taxon>
        <taxon>Enterococcus</taxon>
    </lineage>
</organism>
<dbReference type="Proteomes" id="UP000195141">
    <property type="component" value="Chromosome"/>
</dbReference>
<dbReference type="RefSeq" id="WP_339101966.1">
    <property type="nucleotide sequence ID" value="NZ_CP147247.1"/>
</dbReference>
<accession>A0AAQ3VU87</accession>
<reference evidence="1" key="2">
    <citation type="submission" date="2024-03" db="EMBL/GenBank/DDBJ databases">
        <title>The Genome Sequence of Enterococcus sp. DIV0242b.</title>
        <authorList>
            <consortium name="The Broad Institute Genomics Platform"/>
            <consortium name="The Broad Institute Microbial Omics Core"/>
            <consortium name="The Broad Institute Genomic Center for Infectious Diseases"/>
            <person name="Earl A."/>
            <person name="Manson A."/>
            <person name="Gilmore M."/>
            <person name="Schwartman J."/>
            <person name="Shea T."/>
            <person name="Abouelleil A."/>
            <person name="Cao P."/>
            <person name="Chapman S."/>
            <person name="Cusick C."/>
            <person name="Young S."/>
            <person name="Neafsey D."/>
            <person name="Nusbaum C."/>
            <person name="Birren B."/>
        </authorList>
    </citation>
    <scope>NUCLEOTIDE SEQUENCE</scope>
    <source>
        <strain evidence="1">9E7_DIV0242</strain>
    </source>
</reference>
<keyword evidence="2" id="KW-1185">Reference proteome</keyword>
<dbReference type="EMBL" id="CP147247">
    <property type="protein sequence ID" value="WYJ89226.1"/>
    <property type="molecule type" value="Genomic_DNA"/>
</dbReference>
<protein>
    <submittedName>
        <fullName evidence="1">Uncharacterized protein</fullName>
    </submittedName>
</protein>
<dbReference type="AlphaFoldDB" id="A0AAQ3VU87"/>